<comment type="caution">
    <text evidence="1">The sequence shown here is derived from an EMBL/GenBank/DDBJ whole genome shotgun (WGS) entry which is preliminary data.</text>
</comment>
<protein>
    <submittedName>
        <fullName evidence="1">Uncharacterized protein</fullName>
    </submittedName>
</protein>
<dbReference type="EMBL" id="BARS01003348">
    <property type="protein sequence ID" value="GAF81480.1"/>
    <property type="molecule type" value="Genomic_DNA"/>
</dbReference>
<organism evidence="1">
    <name type="scientific">marine sediment metagenome</name>
    <dbReference type="NCBI Taxonomy" id="412755"/>
    <lineage>
        <taxon>unclassified sequences</taxon>
        <taxon>metagenomes</taxon>
        <taxon>ecological metagenomes</taxon>
    </lineage>
</organism>
<name>X0TZB2_9ZZZZ</name>
<accession>X0TZB2</accession>
<sequence length="183" mass="21218">MDFTMDQVKDAVESKGYAFFTSGSYNVNIVGIRNSDTCNRVTNHYDDLITISFKKKDNGPWYYKQWKATTDPGKFWMDHPLNKKGCAILVPNQYRGVYTIDKHRNKYYALCQRNGSVEVYRDGNENDVYDLDPETTDKGYFGINIHRSSAYETSTRINKYSAGCQVFADPLDFKQFMNIVRKS</sequence>
<dbReference type="AlphaFoldDB" id="X0TZB2"/>
<feature type="non-terminal residue" evidence="1">
    <location>
        <position position="183"/>
    </location>
</feature>
<reference evidence="1" key="1">
    <citation type="journal article" date="2014" name="Front. Microbiol.">
        <title>High frequency of phylogenetically diverse reductive dehalogenase-homologous genes in deep subseafloor sedimentary metagenomes.</title>
        <authorList>
            <person name="Kawai M."/>
            <person name="Futagami T."/>
            <person name="Toyoda A."/>
            <person name="Takaki Y."/>
            <person name="Nishi S."/>
            <person name="Hori S."/>
            <person name="Arai W."/>
            <person name="Tsubouchi T."/>
            <person name="Morono Y."/>
            <person name="Uchiyama I."/>
            <person name="Ito T."/>
            <person name="Fujiyama A."/>
            <person name="Inagaki F."/>
            <person name="Takami H."/>
        </authorList>
    </citation>
    <scope>NUCLEOTIDE SEQUENCE</scope>
    <source>
        <strain evidence="1">Expedition CK06-06</strain>
    </source>
</reference>
<gene>
    <name evidence="1" type="ORF">S01H1_06485</name>
</gene>
<proteinExistence type="predicted"/>
<evidence type="ECO:0000313" key="1">
    <source>
        <dbReference type="EMBL" id="GAF81480.1"/>
    </source>
</evidence>